<dbReference type="AlphaFoldDB" id="A0A517Y1S3"/>
<evidence type="ECO:0000313" key="3">
    <source>
        <dbReference type="EMBL" id="QDU23715.1"/>
    </source>
</evidence>
<sequence>MRPYFPPPPPPIYRPPPPYHPPPPPFRPPPPPPPPPPPLPPDAIVDDQSPGPPRCYFCGRRFPEADVRKTGYAVGPGQQILVLICPSCYAQKQRGEGRFARSGWEGFAACLPLLLFGGFVLFILFVVVLPNIREHQQRQDEMRRSHEEFRRQNGFGPP</sequence>
<protein>
    <submittedName>
        <fullName evidence="3">Uncharacterized protein</fullName>
    </submittedName>
</protein>
<feature type="region of interest" description="Disordered" evidence="1">
    <location>
        <begin position="137"/>
        <end position="158"/>
    </location>
</feature>
<keyword evidence="2" id="KW-0812">Transmembrane</keyword>
<feature type="transmembrane region" description="Helical" evidence="2">
    <location>
        <begin position="106"/>
        <end position="129"/>
    </location>
</feature>
<accession>A0A517Y1S3</accession>
<evidence type="ECO:0000256" key="2">
    <source>
        <dbReference type="SAM" id="Phobius"/>
    </source>
</evidence>
<name>A0A517Y1S3_9BACT</name>
<organism evidence="3 4">
    <name type="scientific">Urbifossiella limnaea</name>
    <dbReference type="NCBI Taxonomy" id="2528023"/>
    <lineage>
        <taxon>Bacteria</taxon>
        <taxon>Pseudomonadati</taxon>
        <taxon>Planctomycetota</taxon>
        <taxon>Planctomycetia</taxon>
        <taxon>Gemmatales</taxon>
        <taxon>Gemmataceae</taxon>
        <taxon>Urbifossiella</taxon>
    </lineage>
</organism>
<gene>
    <name evidence="3" type="ORF">ETAA1_57210</name>
</gene>
<dbReference type="Proteomes" id="UP000319576">
    <property type="component" value="Chromosome"/>
</dbReference>
<dbReference type="EMBL" id="CP036273">
    <property type="protein sequence ID" value="QDU23715.1"/>
    <property type="molecule type" value="Genomic_DNA"/>
</dbReference>
<evidence type="ECO:0000256" key="1">
    <source>
        <dbReference type="SAM" id="MobiDB-lite"/>
    </source>
</evidence>
<reference evidence="3 4" key="1">
    <citation type="submission" date="2019-02" db="EMBL/GenBank/DDBJ databases">
        <title>Deep-cultivation of Planctomycetes and their phenomic and genomic characterization uncovers novel biology.</title>
        <authorList>
            <person name="Wiegand S."/>
            <person name="Jogler M."/>
            <person name="Boedeker C."/>
            <person name="Pinto D."/>
            <person name="Vollmers J."/>
            <person name="Rivas-Marin E."/>
            <person name="Kohn T."/>
            <person name="Peeters S.H."/>
            <person name="Heuer A."/>
            <person name="Rast P."/>
            <person name="Oberbeckmann S."/>
            <person name="Bunk B."/>
            <person name="Jeske O."/>
            <person name="Meyerdierks A."/>
            <person name="Storesund J.E."/>
            <person name="Kallscheuer N."/>
            <person name="Luecker S."/>
            <person name="Lage O.M."/>
            <person name="Pohl T."/>
            <person name="Merkel B.J."/>
            <person name="Hornburger P."/>
            <person name="Mueller R.-W."/>
            <person name="Bruemmer F."/>
            <person name="Labrenz M."/>
            <person name="Spormann A.M."/>
            <person name="Op den Camp H."/>
            <person name="Overmann J."/>
            <person name="Amann R."/>
            <person name="Jetten M.S.M."/>
            <person name="Mascher T."/>
            <person name="Medema M.H."/>
            <person name="Devos D.P."/>
            <person name="Kaster A.-K."/>
            <person name="Ovreas L."/>
            <person name="Rohde M."/>
            <person name="Galperin M.Y."/>
            <person name="Jogler C."/>
        </authorList>
    </citation>
    <scope>NUCLEOTIDE SEQUENCE [LARGE SCALE GENOMIC DNA]</scope>
    <source>
        <strain evidence="3 4">ETA_A1</strain>
    </source>
</reference>
<feature type="compositionally biased region" description="Basic and acidic residues" evidence="1">
    <location>
        <begin position="137"/>
        <end position="151"/>
    </location>
</feature>
<keyword evidence="2" id="KW-1133">Transmembrane helix</keyword>
<dbReference type="RefSeq" id="WP_202920470.1">
    <property type="nucleotide sequence ID" value="NZ_CP036273.1"/>
</dbReference>
<dbReference type="KEGG" id="uli:ETAA1_57210"/>
<feature type="region of interest" description="Disordered" evidence="1">
    <location>
        <begin position="1"/>
        <end position="52"/>
    </location>
</feature>
<keyword evidence="4" id="KW-1185">Reference proteome</keyword>
<proteinExistence type="predicted"/>
<keyword evidence="2" id="KW-0472">Membrane</keyword>
<evidence type="ECO:0000313" key="4">
    <source>
        <dbReference type="Proteomes" id="UP000319576"/>
    </source>
</evidence>
<feature type="compositionally biased region" description="Pro residues" evidence="1">
    <location>
        <begin position="1"/>
        <end position="41"/>
    </location>
</feature>